<gene>
    <name evidence="2" type="ORF">S01H1_18111</name>
</gene>
<sequence length="335" mass="36400">NVSTGPDYIWDVDTTAPSTLLITSGPWGVIYTSVVDFTVSATGASEYRYSLDGGSNYDSWTASTDYGEEDLDDGQYTFTFQARDAAGNISDGPTRDFVVKLFVDTTDPINLNITSLLPNNPDNNSTPYFEVYAADNDPNLQYRYALYPGSYSDWTDVNDVQFAPQQEGSYTFKWQVKDTAGNTASSDDYSASYTWTIDTTAPSNLQISEPTISGTYGDATVDIDVSADGTPYEYLYRLLGVPGGDITPDWTTNSSFSAGGLPNGTYTFAFQARDAAGNIAMAVSRNVDINLTQDITPPGNLQIQVSPADPSPDLSSYFQVSSDDPNAQYRYALNP</sequence>
<proteinExistence type="predicted"/>
<dbReference type="Pfam" id="PF12245">
    <property type="entry name" value="Big_3_2"/>
    <property type="match status" value="2"/>
</dbReference>
<feature type="domain" description="Ig-like" evidence="1">
    <location>
        <begin position="151"/>
        <end position="190"/>
    </location>
</feature>
<reference evidence="2" key="1">
    <citation type="journal article" date="2014" name="Front. Microbiol.">
        <title>High frequency of phylogenetically diverse reductive dehalogenase-homologous genes in deep subseafloor sedimentary metagenomes.</title>
        <authorList>
            <person name="Kawai M."/>
            <person name="Futagami T."/>
            <person name="Toyoda A."/>
            <person name="Takaki Y."/>
            <person name="Nishi S."/>
            <person name="Hori S."/>
            <person name="Arai W."/>
            <person name="Tsubouchi T."/>
            <person name="Morono Y."/>
            <person name="Uchiyama I."/>
            <person name="Ito T."/>
            <person name="Fujiyama A."/>
            <person name="Inagaki F."/>
            <person name="Takami H."/>
        </authorList>
    </citation>
    <scope>NUCLEOTIDE SEQUENCE</scope>
    <source>
        <strain evidence="2">Expedition CK06-06</strain>
    </source>
</reference>
<name>X0TNS5_9ZZZZ</name>
<feature type="domain" description="Ig-like" evidence="1">
    <location>
        <begin position="73"/>
        <end position="99"/>
    </location>
</feature>
<organism evidence="2">
    <name type="scientific">marine sediment metagenome</name>
    <dbReference type="NCBI Taxonomy" id="412755"/>
    <lineage>
        <taxon>unclassified sequences</taxon>
        <taxon>metagenomes</taxon>
        <taxon>ecological metagenomes</taxon>
    </lineage>
</organism>
<protein>
    <recommendedName>
        <fullName evidence="1">Ig-like domain-containing protein</fullName>
    </recommendedName>
</protein>
<dbReference type="InterPro" id="IPR013783">
    <property type="entry name" value="Ig-like_fold"/>
</dbReference>
<accession>X0TNS5</accession>
<comment type="caution">
    <text evidence="2">The sequence shown here is derived from an EMBL/GenBank/DDBJ whole genome shotgun (WGS) entry which is preliminary data.</text>
</comment>
<dbReference type="InterPro" id="IPR022038">
    <property type="entry name" value="Ig-like_bact"/>
</dbReference>
<dbReference type="Gene3D" id="2.60.40.10">
    <property type="entry name" value="Immunoglobulins"/>
    <property type="match status" value="2"/>
</dbReference>
<feature type="non-terminal residue" evidence="2">
    <location>
        <position position="1"/>
    </location>
</feature>
<evidence type="ECO:0000313" key="2">
    <source>
        <dbReference type="EMBL" id="GAF77760.1"/>
    </source>
</evidence>
<dbReference type="EMBL" id="BARS01009658">
    <property type="protein sequence ID" value="GAF77760.1"/>
    <property type="molecule type" value="Genomic_DNA"/>
</dbReference>
<dbReference type="AlphaFoldDB" id="X0TNS5"/>
<feature type="non-terminal residue" evidence="2">
    <location>
        <position position="335"/>
    </location>
</feature>
<evidence type="ECO:0000259" key="1">
    <source>
        <dbReference type="Pfam" id="PF12245"/>
    </source>
</evidence>
<dbReference type="Gene3D" id="3.30.420.430">
    <property type="match status" value="1"/>
</dbReference>